<dbReference type="InterPro" id="IPR018775">
    <property type="entry name" value="RlaP"/>
</dbReference>
<dbReference type="PANTHER" id="PTHR34817:SF1">
    <property type="entry name" value="NUCLEOTIDYLTRANSFERASE"/>
    <property type="match status" value="1"/>
</dbReference>
<dbReference type="PANTHER" id="PTHR34817">
    <property type="entry name" value="NUCLEOTIDYLTRANSFERASE"/>
    <property type="match status" value="1"/>
</dbReference>
<proteinExistence type="predicted"/>
<gene>
    <name evidence="1" type="ORF">ACFOZ8_18140</name>
</gene>
<accession>A0ABV8K6F4</accession>
<keyword evidence="2" id="KW-1185">Reference proteome</keyword>
<name>A0ABV8K6F4_9BACL</name>
<dbReference type="EMBL" id="JBHSAM010000028">
    <property type="protein sequence ID" value="MFC4101569.1"/>
    <property type="molecule type" value="Genomic_DNA"/>
</dbReference>
<comment type="caution">
    <text evidence="1">The sequence shown here is derived from an EMBL/GenBank/DDBJ whole genome shotgun (WGS) entry which is preliminary data.</text>
</comment>
<protein>
    <submittedName>
        <fullName evidence="1">DNA polymerase beta superfamily protein</fullName>
    </submittedName>
</protein>
<evidence type="ECO:0000313" key="2">
    <source>
        <dbReference type="Proteomes" id="UP001595715"/>
    </source>
</evidence>
<organism evidence="1 2">
    <name type="scientific">Paenibacillus xanthanilyticus</name>
    <dbReference type="NCBI Taxonomy" id="1783531"/>
    <lineage>
        <taxon>Bacteria</taxon>
        <taxon>Bacillati</taxon>
        <taxon>Bacillota</taxon>
        <taxon>Bacilli</taxon>
        <taxon>Bacillales</taxon>
        <taxon>Paenibacillaceae</taxon>
        <taxon>Paenibacillus</taxon>
    </lineage>
</organism>
<reference evidence="2" key="1">
    <citation type="journal article" date="2019" name="Int. J. Syst. Evol. Microbiol.">
        <title>The Global Catalogue of Microorganisms (GCM) 10K type strain sequencing project: providing services to taxonomists for standard genome sequencing and annotation.</title>
        <authorList>
            <consortium name="The Broad Institute Genomics Platform"/>
            <consortium name="The Broad Institute Genome Sequencing Center for Infectious Disease"/>
            <person name="Wu L."/>
            <person name="Ma J."/>
        </authorList>
    </citation>
    <scope>NUCLEOTIDE SEQUENCE [LARGE SCALE GENOMIC DNA]</scope>
    <source>
        <strain evidence="2">IBRC-M 10987</strain>
    </source>
</reference>
<dbReference type="Proteomes" id="UP001595715">
    <property type="component" value="Unassembled WGS sequence"/>
</dbReference>
<evidence type="ECO:0000313" key="1">
    <source>
        <dbReference type="EMBL" id="MFC4101569.1"/>
    </source>
</evidence>
<dbReference type="Pfam" id="PF10127">
    <property type="entry name" value="RlaP"/>
    <property type="match status" value="1"/>
</dbReference>
<sequence length="268" mass="30373">MLEEAQRFIANKTGSAELANGLIYVCQAGSVISGTNDETSDLDLRGIVLLDANDVLGLKSFEHTKLVGGAGKINAADDLDIELFSPRHLIKEAYYGEMVPFEMMYVSERFQLLRDERVLPILEARELFLSKALVKRYIGFIKGCCKRALVPAASLKRPDKIARVERYGYETKEAMNAIKCSRLMIELLDTGDIQLYRRDREELLDIKRGKYKPAEYLAIIDELIVELESKLQASVKLDSLPDFERVNAFLKAYTMRIYKLGYLDNAGE</sequence>
<dbReference type="RefSeq" id="WP_377720180.1">
    <property type="nucleotide sequence ID" value="NZ_JBHSAM010000028.1"/>
</dbReference>